<feature type="transmembrane region" description="Helical" evidence="5">
    <location>
        <begin position="110"/>
        <end position="127"/>
    </location>
</feature>
<dbReference type="Pfam" id="PF13564">
    <property type="entry name" value="DoxX_2"/>
    <property type="match status" value="1"/>
</dbReference>
<keyword evidence="3 5" id="KW-1133">Transmembrane helix</keyword>
<proteinExistence type="predicted"/>
<evidence type="ECO:0000256" key="4">
    <source>
        <dbReference type="ARBA" id="ARBA00023136"/>
    </source>
</evidence>
<dbReference type="InterPro" id="IPR016944">
    <property type="entry name" value="UCP030066"/>
</dbReference>
<protein>
    <submittedName>
        <fullName evidence="6">Putativeprotein UCP030066</fullName>
    </submittedName>
</protein>
<dbReference type="GO" id="GO:0016020">
    <property type="term" value="C:membrane"/>
    <property type="evidence" value="ECO:0007669"/>
    <property type="project" value="UniProtKB-SubCell"/>
</dbReference>
<feature type="transmembrane region" description="Helical" evidence="5">
    <location>
        <begin position="58"/>
        <end position="78"/>
    </location>
</feature>
<evidence type="ECO:0000313" key="6">
    <source>
        <dbReference type="EMBL" id="EKK01543.1"/>
    </source>
</evidence>
<organism evidence="6 7">
    <name type="scientific">Rhodopirellula baltica SH28</name>
    <dbReference type="NCBI Taxonomy" id="993517"/>
    <lineage>
        <taxon>Bacteria</taxon>
        <taxon>Pseudomonadati</taxon>
        <taxon>Planctomycetota</taxon>
        <taxon>Planctomycetia</taxon>
        <taxon>Pirellulales</taxon>
        <taxon>Pirellulaceae</taxon>
        <taxon>Rhodopirellula</taxon>
    </lineage>
</organism>
<sequence length="153" mass="16645">MDQERLHHEGERVMKAKRIGYWVTLALFCLAMAGGGFADLTQNAAIMESMTRLGFPSYVATILGFWKIAGVIALLLPGFGRLKEWAYAGFFFDLTGATAAHLFVKDAMPEPIVPLIILAIGMASWYLRPASRCIGQMSIAAAADMTTHSVSDS</sequence>
<gene>
    <name evidence="6" type="ORF">RBSH_03142</name>
</gene>
<dbReference type="InterPro" id="IPR032808">
    <property type="entry name" value="DoxX"/>
</dbReference>
<evidence type="ECO:0000313" key="7">
    <source>
        <dbReference type="Proteomes" id="UP000007993"/>
    </source>
</evidence>
<evidence type="ECO:0000256" key="1">
    <source>
        <dbReference type="ARBA" id="ARBA00004141"/>
    </source>
</evidence>
<dbReference type="PIRSF" id="PIRSF030066">
    <property type="entry name" value="UCP030066"/>
    <property type="match status" value="1"/>
</dbReference>
<keyword evidence="4 5" id="KW-0472">Membrane</keyword>
<dbReference type="EMBL" id="AMCW01000092">
    <property type="protein sequence ID" value="EKK01543.1"/>
    <property type="molecule type" value="Genomic_DNA"/>
</dbReference>
<comment type="subcellular location">
    <subcellularLocation>
        <location evidence="1">Membrane</location>
        <topology evidence="1">Multi-pass membrane protein</topology>
    </subcellularLocation>
</comment>
<feature type="transmembrane region" description="Helical" evidence="5">
    <location>
        <begin position="20"/>
        <end position="38"/>
    </location>
</feature>
<accession>K5DGG8</accession>
<reference evidence="6 7" key="1">
    <citation type="journal article" date="2013" name="Mar. Genomics">
        <title>Expression of sulfatases in Rhodopirellula baltica and the diversity of sulfatases in the genus Rhodopirellula.</title>
        <authorList>
            <person name="Wegner C.E."/>
            <person name="Richter-Heitmann T."/>
            <person name="Klindworth A."/>
            <person name="Klockow C."/>
            <person name="Richter M."/>
            <person name="Achstetter T."/>
            <person name="Glockner F.O."/>
            <person name="Harder J."/>
        </authorList>
    </citation>
    <scope>NUCLEOTIDE SEQUENCE [LARGE SCALE GENOMIC DNA]</scope>
    <source>
        <strain evidence="6 7">SH28</strain>
    </source>
</reference>
<dbReference type="Proteomes" id="UP000007993">
    <property type="component" value="Unassembled WGS sequence"/>
</dbReference>
<evidence type="ECO:0000256" key="3">
    <source>
        <dbReference type="ARBA" id="ARBA00022989"/>
    </source>
</evidence>
<comment type="caution">
    <text evidence="6">The sequence shown here is derived from an EMBL/GenBank/DDBJ whole genome shotgun (WGS) entry which is preliminary data.</text>
</comment>
<feature type="transmembrane region" description="Helical" evidence="5">
    <location>
        <begin position="85"/>
        <end position="104"/>
    </location>
</feature>
<evidence type="ECO:0000256" key="5">
    <source>
        <dbReference type="SAM" id="Phobius"/>
    </source>
</evidence>
<name>K5DGG8_RHOBT</name>
<keyword evidence="2 5" id="KW-0812">Transmembrane</keyword>
<evidence type="ECO:0000256" key="2">
    <source>
        <dbReference type="ARBA" id="ARBA00022692"/>
    </source>
</evidence>
<dbReference type="PATRIC" id="fig|993517.3.peg.3410"/>
<dbReference type="AlphaFoldDB" id="K5DGG8"/>